<proteinExistence type="predicted"/>
<dbReference type="RefSeq" id="WP_052922661.1">
    <property type="nucleotide sequence ID" value="NZ_KU980950.1"/>
</dbReference>
<feature type="chain" id="PRO_5035312412" description="SimA domain protein" evidence="1">
    <location>
        <begin position="27"/>
        <end position="224"/>
    </location>
</feature>
<evidence type="ECO:0000256" key="1">
    <source>
        <dbReference type="SAM" id="SignalP"/>
    </source>
</evidence>
<accession>A0A168L8T4</accession>
<protein>
    <recommendedName>
        <fullName evidence="3">SimA domain protein</fullName>
    </recommendedName>
</protein>
<dbReference type="AlphaFoldDB" id="A0A168L8T4"/>
<keyword evidence="1" id="KW-0732">Signal</keyword>
<evidence type="ECO:0008006" key="3">
    <source>
        <dbReference type="Google" id="ProtNLM"/>
    </source>
</evidence>
<sequence>MSYKAGEVIMRKLLLPLLFMAGTVNAASSVKEICTDYTKYLGHVYGFAVSQDESMRKKLLSDMKRLKLSEAMVQQELYKVATNENAKYQYSRLLNPDANEINRSTFDYMVKACETAPDFAIPSWGVLVASNAVNKEDVGRNGIDSIRNAPGMRHQNVQGTLEERARGPGTNSPMGNLSPEELQEYNQRMEQYEKAAREKMEQQKNGSLNTFQQGLKALNLPYEW</sequence>
<evidence type="ECO:0000313" key="2">
    <source>
        <dbReference type="EMBL" id="ANC48351.1"/>
    </source>
</evidence>
<keyword evidence="2" id="KW-0614">Plasmid</keyword>
<geneLocation type="plasmid" evidence="2">
    <name>U2501</name>
</geneLocation>
<feature type="signal peptide" evidence="1">
    <location>
        <begin position="1"/>
        <end position="26"/>
    </location>
</feature>
<name>A0A168L8T4_ECOLX</name>
<reference evidence="2" key="1">
    <citation type="submission" date="2016-03" db="EMBL/GenBank/DDBJ databases">
        <title>E. coli WE-0250 MDR strain plasmid U2501.</title>
        <authorList>
            <person name="Kang H.-Y."/>
            <person name="Kim S."/>
            <person name="Kim J."/>
        </authorList>
    </citation>
    <scope>NUCLEOTIDE SEQUENCE</scope>
    <source>
        <strain evidence="2">WE-0250</strain>
        <plasmid evidence="2">U2501</plasmid>
    </source>
</reference>
<dbReference type="EMBL" id="KU980950">
    <property type="protein sequence ID" value="ANC48351.1"/>
    <property type="molecule type" value="Genomic_DNA"/>
</dbReference>
<organism evidence="2">
    <name type="scientific">Escherichia coli</name>
    <dbReference type="NCBI Taxonomy" id="562"/>
    <lineage>
        <taxon>Bacteria</taxon>
        <taxon>Pseudomonadati</taxon>
        <taxon>Pseudomonadota</taxon>
        <taxon>Gammaproteobacteria</taxon>
        <taxon>Enterobacterales</taxon>
        <taxon>Enterobacteriaceae</taxon>
        <taxon>Escherichia</taxon>
    </lineage>
</organism>